<evidence type="ECO:0000256" key="1">
    <source>
        <dbReference type="ARBA" id="ARBA00023015"/>
    </source>
</evidence>
<proteinExistence type="predicted"/>
<dbReference type="InterPro" id="IPR009057">
    <property type="entry name" value="Homeodomain-like_sf"/>
</dbReference>
<accession>A0A7J5AXQ5</accession>
<dbReference type="SUPFAM" id="SSF48498">
    <property type="entry name" value="Tetracyclin repressor-like, C-terminal domain"/>
    <property type="match status" value="1"/>
</dbReference>
<name>A0A7J5AXQ5_9MICO</name>
<feature type="domain" description="HTH tetR-type" evidence="5">
    <location>
        <begin position="11"/>
        <end position="71"/>
    </location>
</feature>
<dbReference type="Gene3D" id="1.10.357.10">
    <property type="entry name" value="Tetracycline Repressor, domain 2"/>
    <property type="match status" value="1"/>
</dbReference>
<dbReference type="InterPro" id="IPR036271">
    <property type="entry name" value="Tet_transcr_reg_TetR-rel_C_sf"/>
</dbReference>
<dbReference type="PANTHER" id="PTHR47506">
    <property type="entry name" value="TRANSCRIPTIONAL REGULATORY PROTEIN"/>
    <property type="match status" value="1"/>
</dbReference>
<keyword evidence="3" id="KW-0804">Transcription</keyword>
<evidence type="ECO:0000256" key="4">
    <source>
        <dbReference type="PROSITE-ProRule" id="PRU00335"/>
    </source>
</evidence>
<organism evidence="6 7">
    <name type="scientific">Pseudoclavibacter terrae</name>
    <dbReference type="NCBI Taxonomy" id="1530195"/>
    <lineage>
        <taxon>Bacteria</taxon>
        <taxon>Bacillati</taxon>
        <taxon>Actinomycetota</taxon>
        <taxon>Actinomycetes</taxon>
        <taxon>Micrococcales</taxon>
        <taxon>Microbacteriaceae</taxon>
        <taxon>Pseudoclavibacter</taxon>
    </lineage>
</organism>
<dbReference type="RefSeq" id="WP_151424968.1">
    <property type="nucleotide sequence ID" value="NZ_WBJX01000007.1"/>
</dbReference>
<dbReference type="PANTHER" id="PTHR47506:SF1">
    <property type="entry name" value="HTH-TYPE TRANSCRIPTIONAL REGULATOR YJDC"/>
    <property type="match status" value="1"/>
</dbReference>
<evidence type="ECO:0000256" key="2">
    <source>
        <dbReference type="ARBA" id="ARBA00023125"/>
    </source>
</evidence>
<dbReference type="InterPro" id="IPR001647">
    <property type="entry name" value="HTH_TetR"/>
</dbReference>
<keyword evidence="2 4" id="KW-0238">DNA-binding</keyword>
<keyword evidence="1" id="KW-0805">Transcription regulation</keyword>
<dbReference type="PROSITE" id="PS50977">
    <property type="entry name" value="HTH_TETR_2"/>
    <property type="match status" value="1"/>
</dbReference>
<feature type="DNA-binding region" description="H-T-H motif" evidence="4">
    <location>
        <begin position="34"/>
        <end position="53"/>
    </location>
</feature>
<dbReference type="AlphaFoldDB" id="A0A7J5AXQ5"/>
<dbReference type="Pfam" id="PF00440">
    <property type="entry name" value="TetR_N"/>
    <property type="match status" value="1"/>
</dbReference>
<gene>
    <name evidence="6" type="ORF">F8O03_17210</name>
</gene>
<dbReference type="Proteomes" id="UP000490386">
    <property type="component" value="Unassembled WGS sequence"/>
</dbReference>
<dbReference type="SUPFAM" id="SSF46689">
    <property type="entry name" value="Homeodomain-like"/>
    <property type="match status" value="1"/>
</dbReference>
<reference evidence="6 7" key="1">
    <citation type="submission" date="2019-09" db="EMBL/GenBank/DDBJ databases">
        <title>Phylogeny of genus Pseudoclavibacter and closely related genus.</title>
        <authorList>
            <person name="Li Y."/>
        </authorList>
    </citation>
    <scope>NUCLEOTIDE SEQUENCE [LARGE SCALE GENOMIC DNA]</scope>
    <source>
        <strain evidence="6 7">THG-MD12</strain>
    </source>
</reference>
<protein>
    <submittedName>
        <fullName evidence="6">TetR/AcrR family transcriptional regulator</fullName>
    </submittedName>
</protein>
<dbReference type="OrthoDB" id="7505659at2"/>
<keyword evidence="7" id="KW-1185">Reference proteome</keyword>
<evidence type="ECO:0000313" key="7">
    <source>
        <dbReference type="Proteomes" id="UP000490386"/>
    </source>
</evidence>
<dbReference type="PRINTS" id="PR00455">
    <property type="entry name" value="HTHTETR"/>
</dbReference>
<evidence type="ECO:0000259" key="5">
    <source>
        <dbReference type="PROSITE" id="PS50977"/>
    </source>
</evidence>
<comment type="caution">
    <text evidence="6">The sequence shown here is derived from an EMBL/GenBank/DDBJ whole genome shotgun (WGS) entry which is preliminary data.</text>
</comment>
<dbReference type="GO" id="GO:0003677">
    <property type="term" value="F:DNA binding"/>
    <property type="evidence" value="ECO:0007669"/>
    <property type="project" value="UniProtKB-UniRule"/>
</dbReference>
<evidence type="ECO:0000313" key="6">
    <source>
        <dbReference type="EMBL" id="KAB1636257.1"/>
    </source>
</evidence>
<sequence length="199" mass="21509">MSRQRASPKGTAKRDEILDAALRLIGEQGYAGATVRAIAAAVDLSSAGLLHHFGTKEDLYSAILERHDMFVEAYVTNDVGASASLEQALQAVLERNAQVPGLIELYVRFSIEGARPEHPAHAYLAARLEEARHSYEFELQNMVARGQLPLATDAAASAPVLLTFVEGVQIAWLRDPRVDMGAQLAVFFDLLGRPGQASG</sequence>
<evidence type="ECO:0000256" key="3">
    <source>
        <dbReference type="ARBA" id="ARBA00023163"/>
    </source>
</evidence>
<dbReference type="EMBL" id="WBJX01000007">
    <property type="protein sequence ID" value="KAB1636257.1"/>
    <property type="molecule type" value="Genomic_DNA"/>
</dbReference>